<dbReference type="CDD" id="cd00156">
    <property type="entry name" value="REC"/>
    <property type="match status" value="1"/>
</dbReference>
<accession>A0A941DKJ9</accession>
<evidence type="ECO:0000256" key="4">
    <source>
        <dbReference type="ARBA" id="ARBA00022475"/>
    </source>
</evidence>
<dbReference type="PROSITE" id="PS50109">
    <property type="entry name" value="HIS_KIN"/>
    <property type="match status" value="1"/>
</dbReference>
<evidence type="ECO:0000256" key="5">
    <source>
        <dbReference type="ARBA" id="ARBA00022553"/>
    </source>
</evidence>
<evidence type="ECO:0000259" key="23">
    <source>
        <dbReference type="PROSITE" id="PS50109"/>
    </source>
</evidence>
<feature type="domain" description="HPt" evidence="26">
    <location>
        <begin position="1001"/>
        <end position="1102"/>
    </location>
</feature>
<evidence type="ECO:0000256" key="21">
    <source>
        <dbReference type="PROSITE-ProRule" id="PRU00169"/>
    </source>
</evidence>
<proteinExistence type="predicted"/>
<keyword evidence="10" id="KW-0418">Kinase</keyword>
<dbReference type="SUPFAM" id="SSF47226">
    <property type="entry name" value="Histidine-containing phosphotransfer domain, HPT domain"/>
    <property type="match status" value="1"/>
</dbReference>
<dbReference type="PROSITE" id="PS50113">
    <property type="entry name" value="PAC"/>
    <property type="match status" value="1"/>
</dbReference>
<dbReference type="PANTHER" id="PTHR45339:SF1">
    <property type="entry name" value="HYBRID SIGNAL TRANSDUCTION HISTIDINE KINASE J"/>
    <property type="match status" value="1"/>
</dbReference>
<feature type="domain" description="PAC" evidence="25">
    <location>
        <begin position="391"/>
        <end position="444"/>
    </location>
</feature>
<dbReference type="InterPro" id="IPR001610">
    <property type="entry name" value="PAC"/>
</dbReference>
<evidence type="ECO:0000259" key="24">
    <source>
        <dbReference type="PROSITE" id="PS50110"/>
    </source>
</evidence>
<keyword evidence="15 22" id="KW-0472">Membrane</keyword>
<dbReference type="InterPro" id="IPR029151">
    <property type="entry name" value="Sensor-like_sf"/>
</dbReference>
<dbReference type="InterPro" id="IPR036097">
    <property type="entry name" value="HisK_dim/P_sf"/>
</dbReference>
<feature type="domain" description="Histidine kinase" evidence="23">
    <location>
        <begin position="462"/>
        <end position="683"/>
    </location>
</feature>
<dbReference type="Gene3D" id="3.30.450.20">
    <property type="entry name" value="PAS domain"/>
    <property type="match status" value="3"/>
</dbReference>
<dbReference type="Gene3D" id="1.10.287.130">
    <property type="match status" value="1"/>
</dbReference>
<dbReference type="InterPro" id="IPR036641">
    <property type="entry name" value="HPT_dom_sf"/>
</dbReference>
<dbReference type="CDD" id="cd00082">
    <property type="entry name" value="HisKA"/>
    <property type="match status" value="1"/>
</dbReference>
<dbReference type="InterPro" id="IPR035965">
    <property type="entry name" value="PAS-like_dom_sf"/>
</dbReference>
<evidence type="ECO:0000256" key="16">
    <source>
        <dbReference type="ARBA" id="ARBA00058004"/>
    </source>
</evidence>
<evidence type="ECO:0000256" key="3">
    <source>
        <dbReference type="ARBA" id="ARBA00012438"/>
    </source>
</evidence>
<dbReference type="InterPro" id="IPR003594">
    <property type="entry name" value="HATPase_dom"/>
</dbReference>
<dbReference type="InterPro" id="IPR036890">
    <property type="entry name" value="HATPase_C_sf"/>
</dbReference>
<evidence type="ECO:0000256" key="10">
    <source>
        <dbReference type="ARBA" id="ARBA00022777"/>
    </source>
</evidence>
<dbReference type="Proteomes" id="UP000680067">
    <property type="component" value="Unassembled WGS sequence"/>
</dbReference>
<dbReference type="InterPro" id="IPR011006">
    <property type="entry name" value="CheY-like_superfamily"/>
</dbReference>
<dbReference type="SUPFAM" id="SSF55785">
    <property type="entry name" value="PYP-like sensor domain (PAS domain)"/>
    <property type="match status" value="1"/>
</dbReference>
<evidence type="ECO:0000259" key="25">
    <source>
        <dbReference type="PROSITE" id="PS50113"/>
    </source>
</evidence>
<dbReference type="EMBL" id="JAGSPN010000003">
    <property type="protein sequence ID" value="MBR7781665.1"/>
    <property type="molecule type" value="Genomic_DNA"/>
</dbReference>
<dbReference type="Pfam" id="PF00512">
    <property type="entry name" value="HisKA"/>
    <property type="match status" value="1"/>
</dbReference>
<evidence type="ECO:0000256" key="6">
    <source>
        <dbReference type="ARBA" id="ARBA00022679"/>
    </source>
</evidence>
<evidence type="ECO:0000256" key="1">
    <source>
        <dbReference type="ARBA" id="ARBA00000085"/>
    </source>
</evidence>
<dbReference type="PROSITE" id="PS50894">
    <property type="entry name" value="HPT"/>
    <property type="match status" value="1"/>
</dbReference>
<protein>
    <recommendedName>
        <fullName evidence="18">Sensory/regulatory protein RpfC</fullName>
        <ecNumber evidence="3">2.7.13.3</ecNumber>
    </recommendedName>
    <alternativeName>
        <fullName evidence="19">Virulence sensor protein BvgS</fullName>
    </alternativeName>
</protein>
<dbReference type="Pfam" id="PF08447">
    <property type="entry name" value="PAS_3"/>
    <property type="match status" value="1"/>
</dbReference>
<dbReference type="InterPro" id="IPR013655">
    <property type="entry name" value="PAS_fold_3"/>
</dbReference>
<keyword evidence="28" id="KW-1185">Reference proteome</keyword>
<evidence type="ECO:0000256" key="8">
    <source>
        <dbReference type="ARBA" id="ARBA00022729"/>
    </source>
</evidence>
<dbReference type="InterPro" id="IPR003661">
    <property type="entry name" value="HisK_dim/P_dom"/>
</dbReference>
<dbReference type="InterPro" id="IPR000700">
    <property type="entry name" value="PAS-assoc_C"/>
</dbReference>
<feature type="transmembrane region" description="Helical" evidence="22">
    <location>
        <begin position="282"/>
        <end position="301"/>
    </location>
</feature>
<dbReference type="CDD" id="cd12915">
    <property type="entry name" value="PDC2_DGC_like"/>
    <property type="match status" value="1"/>
</dbReference>
<keyword evidence="12 22" id="KW-1133">Transmembrane helix</keyword>
<sequence>MKLVRQQVYRQLISLYSFVLVLVWGLAMFELDRNYEVQLNDVKFRTRAEAELAAEYSVSAIKRIDELILDLRDDWQGDWEQFADKVRKRQDIVQDITFQIAIINKDGIMEFSNLAKPDNRVDLSSRRHFQIHKNRPDTDALYISNPLLGKVSQKWSIQFTRPIMKQGHFDGVIVLSVAPELFTSIRTKFSNSENKVVSVVRDSGDILARSPDFVQFAGKVVNTQEFAGPAALLSGNFQRPSQVDSVDRTFGYKRVKDYELTFLVAEPTGIMTAAFQSYRNTVYGFAVLATLCISVLFYFLYRSQRHLVSIQHRLEEREKTLRTSQEIGQIGSYSLDLQTKQFTCSDAMFGLTGFDPGLPVSLHAWLHLIPAQDRRHIMQSVRSMLSATGRFELEYRIRHLNDGQTRWLATFGQYYRDADNRLTRVVGVVQDITERKVRETELTSAKEMAESANVAKSLFLASMSHEIRTPMNGIIGMTDLMLETQLSRDQQRYLNLIRSSSDTLMRIIDDILDTSKIEAGKLVLEQTEFDMYCVLMEATKSLAIQAEKKKLELIADIDINLTHQYRGDPTRIRQVLFNIVGNAIKFTKEGEITVIVRQQKLSETEAELHFAVIDTGIGIPEDKQKTIFELFSQADNSVTRKYGGTGLGLSISSRLVEMMGGKLWVESEAGVGSTFHFTLRCELTSLPCTLPLPTGEFPASRTLIVDDNAQCRQFLSQQISQWGSEVSSAANAQEALTHILNAEFAGKPVELLILDTNMPGVSGFTLLEKLRDSGLSRMPPAILLTLSSSSIEIERYSAFGVRLHIPKPALPLELKQAIYAMRDKAQRAEEAGLPVTQVAGAAAGQVHRLLLVEDNAINQQVALRWLSGAGHEVLVAEDGQQALNILREQTVDLVLMDMQMPVMDGIEATRRIRAGEGGQHRAVPIVAMTANVMPADVEACYQAGMNAYISKPIRKEVLFSTVNDILNHAPDAAEKPLSAMTDIQSDNQPAFDYANAIRETDEEVLALIGGVALKNIPPKLDELRIALTEGDIKAGVMAAHALRGMTGYFGEGPLNTFALSIENALKAGDLLVARQYLPALQTEERRFIEALHQHLNAGAETA</sequence>
<comment type="caution">
    <text evidence="27">The sequence shown here is derived from an EMBL/GenBank/DDBJ whole genome shotgun (WGS) entry which is preliminary data.</text>
</comment>
<dbReference type="PRINTS" id="PR00344">
    <property type="entry name" value="BCTRLSENSOR"/>
</dbReference>
<dbReference type="NCBIfam" id="TIGR00229">
    <property type="entry name" value="sensory_box"/>
    <property type="match status" value="1"/>
</dbReference>
<dbReference type="InterPro" id="IPR005467">
    <property type="entry name" value="His_kinase_dom"/>
</dbReference>
<dbReference type="SUPFAM" id="SSF103190">
    <property type="entry name" value="Sensory domain-like"/>
    <property type="match status" value="1"/>
</dbReference>
<dbReference type="EC" id="2.7.13.3" evidence="3"/>
<feature type="modified residue" description="4-aspartylphosphate" evidence="21">
    <location>
        <position position="897"/>
    </location>
</feature>
<dbReference type="RefSeq" id="WP_212687015.1">
    <property type="nucleotide sequence ID" value="NZ_JAGSPN010000003.1"/>
</dbReference>
<evidence type="ECO:0000256" key="19">
    <source>
        <dbReference type="ARBA" id="ARBA00070152"/>
    </source>
</evidence>
<reference evidence="27" key="1">
    <citation type="submission" date="2021-04" db="EMBL/GenBank/DDBJ databases">
        <title>novel species isolated from subtropical streams in China.</title>
        <authorList>
            <person name="Lu H."/>
        </authorList>
    </citation>
    <scope>NUCLEOTIDE SEQUENCE</scope>
    <source>
        <strain evidence="27">LFS511W</strain>
    </source>
</reference>
<dbReference type="AlphaFoldDB" id="A0A941DKJ9"/>
<gene>
    <name evidence="27" type="ORF">KDM89_05910</name>
</gene>
<feature type="domain" description="Response regulatory" evidence="24">
    <location>
        <begin position="848"/>
        <end position="966"/>
    </location>
</feature>
<evidence type="ECO:0000256" key="18">
    <source>
        <dbReference type="ARBA" id="ARBA00068150"/>
    </source>
</evidence>
<dbReference type="CDD" id="cd00130">
    <property type="entry name" value="PAS"/>
    <property type="match status" value="1"/>
</dbReference>
<evidence type="ECO:0000313" key="28">
    <source>
        <dbReference type="Proteomes" id="UP000680067"/>
    </source>
</evidence>
<dbReference type="PANTHER" id="PTHR45339">
    <property type="entry name" value="HYBRID SIGNAL TRANSDUCTION HISTIDINE KINASE J"/>
    <property type="match status" value="1"/>
</dbReference>
<dbReference type="Gene3D" id="3.30.565.10">
    <property type="entry name" value="Histidine kinase-like ATPase, C-terminal domain"/>
    <property type="match status" value="1"/>
</dbReference>
<dbReference type="Gene3D" id="1.20.120.160">
    <property type="entry name" value="HPT domain"/>
    <property type="match status" value="1"/>
</dbReference>
<dbReference type="GO" id="GO:0005886">
    <property type="term" value="C:plasma membrane"/>
    <property type="evidence" value="ECO:0007669"/>
    <property type="project" value="UniProtKB-SubCell"/>
</dbReference>
<keyword evidence="11" id="KW-0067">ATP-binding</keyword>
<keyword evidence="14" id="KW-0843">Virulence</keyword>
<evidence type="ECO:0000256" key="2">
    <source>
        <dbReference type="ARBA" id="ARBA00004651"/>
    </source>
</evidence>
<dbReference type="SMART" id="SM00086">
    <property type="entry name" value="PAC"/>
    <property type="match status" value="1"/>
</dbReference>
<keyword evidence="4" id="KW-1003">Cell membrane</keyword>
<dbReference type="CDD" id="cd12914">
    <property type="entry name" value="PDC1_DGC_like"/>
    <property type="match status" value="1"/>
</dbReference>
<evidence type="ECO:0000256" key="13">
    <source>
        <dbReference type="ARBA" id="ARBA00023012"/>
    </source>
</evidence>
<dbReference type="SMART" id="SM00387">
    <property type="entry name" value="HATPase_c"/>
    <property type="match status" value="1"/>
</dbReference>
<organism evidence="27 28">
    <name type="scientific">Undibacterium luofuense</name>
    <dbReference type="NCBI Taxonomy" id="2828733"/>
    <lineage>
        <taxon>Bacteria</taxon>
        <taxon>Pseudomonadati</taxon>
        <taxon>Pseudomonadota</taxon>
        <taxon>Betaproteobacteria</taxon>
        <taxon>Burkholderiales</taxon>
        <taxon>Oxalobacteraceae</taxon>
        <taxon>Undibacterium</taxon>
    </lineage>
</organism>
<evidence type="ECO:0000256" key="17">
    <source>
        <dbReference type="ARBA" id="ARBA00064003"/>
    </source>
</evidence>
<feature type="modified residue" description="4-aspartylphosphate" evidence="21">
    <location>
        <position position="755"/>
    </location>
</feature>
<dbReference type="PROSITE" id="PS50110">
    <property type="entry name" value="RESPONSE_REGULATORY"/>
    <property type="match status" value="2"/>
</dbReference>
<evidence type="ECO:0000256" key="22">
    <source>
        <dbReference type="SAM" id="Phobius"/>
    </source>
</evidence>
<dbReference type="InterPro" id="IPR008207">
    <property type="entry name" value="Sig_transdc_His_kin_Hpt_dom"/>
</dbReference>
<dbReference type="Pfam" id="PF00072">
    <property type="entry name" value="Response_reg"/>
    <property type="match status" value="2"/>
</dbReference>
<dbReference type="Pfam" id="PF02518">
    <property type="entry name" value="HATPase_c"/>
    <property type="match status" value="1"/>
</dbReference>
<dbReference type="CDD" id="cd16922">
    <property type="entry name" value="HATPase_EvgS-ArcB-TorS-like"/>
    <property type="match status" value="1"/>
</dbReference>
<dbReference type="Gene3D" id="3.40.50.2300">
    <property type="match status" value="2"/>
</dbReference>
<name>A0A941DKJ9_9BURK</name>
<dbReference type="SUPFAM" id="SSF55874">
    <property type="entry name" value="ATPase domain of HSP90 chaperone/DNA topoisomerase II/histidine kinase"/>
    <property type="match status" value="1"/>
</dbReference>
<dbReference type="SMART" id="SM00388">
    <property type="entry name" value="HisKA"/>
    <property type="match status" value="1"/>
</dbReference>
<evidence type="ECO:0000256" key="20">
    <source>
        <dbReference type="PROSITE-ProRule" id="PRU00110"/>
    </source>
</evidence>
<comment type="function">
    <text evidence="16">Member of the two-component regulatory system BvgS/BvgA. Phosphorylates BvgA via a four-step phosphorelay in response to environmental signals.</text>
</comment>
<keyword evidence="6" id="KW-0808">Transferase</keyword>
<dbReference type="InterPro" id="IPR001789">
    <property type="entry name" value="Sig_transdc_resp-reg_receiver"/>
</dbReference>
<dbReference type="SMART" id="SM00448">
    <property type="entry name" value="REC"/>
    <property type="match status" value="2"/>
</dbReference>
<dbReference type="FunFam" id="3.30.565.10:FF:000010">
    <property type="entry name" value="Sensor histidine kinase RcsC"/>
    <property type="match status" value="1"/>
</dbReference>
<evidence type="ECO:0000259" key="26">
    <source>
        <dbReference type="PROSITE" id="PS50894"/>
    </source>
</evidence>
<keyword evidence="9" id="KW-0547">Nucleotide-binding</keyword>
<feature type="transmembrane region" description="Helical" evidence="22">
    <location>
        <begin position="12"/>
        <end position="29"/>
    </location>
</feature>
<keyword evidence="13" id="KW-0902">Two-component regulatory system</keyword>
<comment type="subcellular location">
    <subcellularLocation>
        <location evidence="2">Cell membrane</location>
        <topology evidence="2">Multi-pass membrane protein</topology>
    </subcellularLocation>
</comment>
<comment type="catalytic activity">
    <reaction evidence="1">
        <text>ATP + protein L-histidine = ADP + protein N-phospho-L-histidine.</text>
        <dbReference type="EC" id="2.7.13.3"/>
    </reaction>
</comment>
<dbReference type="InterPro" id="IPR000014">
    <property type="entry name" value="PAS"/>
</dbReference>
<dbReference type="Pfam" id="PF01627">
    <property type="entry name" value="Hpt"/>
    <property type="match status" value="1"/>
</dbReference>
<dbReference type="SUPFAM" id="SSF52172">
    <property type="entry name" value="CheY-like"/>
    <property type="match status" value="2"/>
</dbReference>
<evidence type="ECO:0000256" key="15">
    <source>
        <dbReference type="ARBA" id="ARBA00023136"/>
    </source>
</evidence>
<feature type="domain" description="Response regulatory" evidence="24">
    <location>
        <begin position="701"/>
        <end position="822"/>
    </location>
</feature>
<comment type="subunit">
    <text evidence="17">At low DSF concentrations, interacts with RpfF.</text>
</comment>
<evidence type="ECO:0000256" key="7">
    <source>
        <dbReference type="ARBA" id="ARBA00022692"/>
    </source>
</evidence>
<dbReference type="SUPFAM" id="SSF47384">
    <property type="entry name" value="Homodimeric domain of signal transducing histidine kinase"/>
    <property type="match status" value="1"/>
</dbReference>
<feature type="modified residue" description="Phosphohistidine" evidence="20">
    <location>
        <position position="1040"/>
    </location>
</feature>
<evidence type="ECO:0000256" key="11">
    <source>
        <dbReference type="ARBA" id="ARBA00022840"/>
    </source>
</evidence>
<keyword evidence="7 22" id="KW-0812">Transmembrane</keyword>
<dbReference type="Gene3D" id="2.10.70.100">
    <property type="match status" value="1"/>
</dbReference>
<dbReference type="GO" id="GO:0005524">
    <property type="term" value="F:ATP binding"/>
    <property type="evidence" value="ECO:0007669"/>
    <property type="project" value="UniProtKB-KW"/>
</dbReference>
<evidence type="ECO:0000256" key="12">
    <source>
        <dbReference type="ARBA" id="ARBA00022989"/>
    </source>
</evidence>
<evidence type="ECO:0000256" key="14">
    <source>
        <dbReference type="ARBA" id="ARBA00023026"/>
    </source>
</evidence>
<keyword evidence="8" id="KW-0732">Signal</keyword>
<evidence type="ECO:0000313" key="27">
    <source>
        <dbReference type="EMBL" id="MBR7781665.1"/>
    </source>
</evidence>
<dbReference type="GO" id="GO:0000155">
    <property type="term" value="F:phosphorelay sensor kinase activity"/>
    <property type="evidence" value="ECO:0007669"/>
    <property type="project" value="InterPro"/>
</dbReference>
<dbReference type="FunFam" id="1.10.287.130:FF:000002">
    <property type="entry name" value="Two-component osmosensing histidine kinase"/>
    <property type="match status" value="1"/>
</dbReference>
<dbReference type="InterPro" id="IPR004358">
    <property type="entry name" value="Sig_transdc_His_kin-like_C"/>
</dbReference>
<keyword evidence="5 21" id="KW-0597">Phosphoprotein</keyword>
<evidence type="ECO:0000256" key="9">
    <source>
        <dbReference type="ARBA" id="ARBA00022741"/>
    </source>
</evidence>
<dbReference type="CDD" id="cd17546">
    <property type="entry name" value="REC_hyHK_CKI1_RcsC-like"/>
    <property type="match status" value="1"/>
</dbReference>